<feature type="transmembrane region" description="Helical" evidence="8">
    <location>
        <begin position="32"/>
        <end position="50"/>
    </location>
</feature>
<accession>A0A0A3IX39</accession>
<feature type="transmembrane region" description="Helical" evidence="8">
    <location>
        <begin position="6"/>
        <end position="25"/>
    </location>
</feature>
<gene>
    <name evidence="9" type="ORF">CD29_06725</name>
</gene>
<evidence type="ECO:0000313" key="9">
    <source>
        <dbReference type="EMBL" id="KGR79382.1"/>
    </source>
</evidence>
<evidence type="ECO:0000256" key="8">
    <source>
        <dbReference type="SAM" id="Phobius"/>
    </source>
</evidence>
<comment type="similarity">
    <text evidence="7">Belongs to the drug/metabolite transporter (DMT) superfamily. Small multidrug resistance (SMR) (TC 2.A.7.1) family.</text>
</comment>
<dbReference type="STRING" id="1384049.CD29_06725"/>
<keyword evidence="6 8" id="KW-0472">Membrane</keyword>
<keyword evidence="10" id="KW-1185">Reference proteome</keyword>
<name>A0A0A3IX39_9BACL</name>
<dbReference type="Pfam" id="PF00893">
    <property type="entry name" value="Multi_Drug_Res"/>
    <property type="match status" value="1"/>
</dbReference>
<sequence>MAWIALIFAGLFETFFVAMMNQYSVKRNWKPLALMLLGFGISLYLLQYAMETIPMGTAYAIWTGIGVVGGTIVGMLFYGESKNWKRIFFIAMILISAIGLKIVSG</sequence>
<evidence type="ECO:0000256" key="5">
    <source>
        <dbReference type="ARBA" id="ARBA00022989"/>
    </source>
</evidence>
<proteinExistence type="inferred from homology"/>
<evidence type="ECO:0008006" key="11">
    <source>
        <dbReference type="Google" id="ProtNLM"/>
    </source>
</evidence>
<dbReference type="RefSeq" id="WP_036184390.1">
    <property type="nucleotide sequence ID" value="NZ_AVDA01000006.1"/>
</dbReference>
<dbReference type="GO" id="GO:0005886">
    <property type="term" value="C:plasma membrane"/>
    <property type="evidence" value="ECO:0007669"/>
    <property type="project" value="UniProtKB-SubCell"/>
</dbReference>
<keyword evidence="5 8" id="KW-1133">Transmembrane helix</keyword>
<dbReference type="GO" id="GO:0022857">
    <property type="term" value="F:transmembrane transporter activity"/>
    <property type="evidence" value="ECO:0007669"/>
    <property type="project" value="InterPro"/>
</dbReference>
<dbReference type="eggNOG" id="COG2076">
    <property type="taxonomic scope" value="Bacteria"/>
</dbReference>
<dbReference type="OrthoDB" id="21828at2"/>
<comment type="caution">
    <text evidence="9">The sequence shown here is derived from an EMBL/GenBank/DDBJ whole genome shotgun (WGS) entry which is preliminary data.</text>
</comment>
<protein>
    <recommendedName>
        <fullName evidence="11">Supressor protein SugE</fullName>
    </recommendedName>
</protein>
<dbReference type="SUPFAM" id="SSF103481">
    <property type="entry name" value="Multidrug resistance efflux transporter EmrE"/>
    <property type="match status" value="1"/>
</dbReference>
<dbReference type="InterPro" id="IPR000390">
    <property type="entry name" value="Small_drug/metabolite_transptr"/>
</dbReference>
<dbReference type="FunFam" id="1.10.3730.20:FF:000001">
    <property type="entry name" value="Quaternary ammonium compound resistance transporter SugE"/>
    <property type="match status" value="1"/>
</dbReference>
<evidence type="ECO:0000256" key="4">
    <source>
        <dbReference type="ARBA" id="ARBA00022692"/>
    </source>
</evidence>
<keyword evidence="2" id="KW-0813">Transport</keyword>
<keyword evidence="4 7" id="KW-0812">Transmembrane</keyword>
<evidence type="ECO:0000313" key="10">
    <source>
        <dbReference type="Proteomes" id="UP000030416"/>
    </source>
</evidence>
<dbReference type="AlphaFoldDB" id="A0A0A3IX39"/>
<dbReference type="Proteomes" id="UP000030416">
    <property type="component" value="Unassembled WGS sequence"/>
</dbReference>
<keyword evidence="3" id="KW-1003">Cell membrane</keyword>
<comment type="subcellular location">
    <subcellularLocation>
        <location evidence="1 7">Cell membrane</location>
        <topology evidence="1 7">Multi-pass membrane protein</topology>
    </subcellularLocation>
</comment>
<organism evidence="9 10">
    <name type="scientific">Ureibacillus manganicus DSM 26584</name>
    <dbReference type="NCBI Taxonomy" id="1384049"/>
    <lineage>
        <taxon>Bacteria</taxon>
        <taxon>Bacillati</taxon>
        <taxon>Bacillota</taxon>
        <taxon>Bacilli</taxon>
        <taxon>Bacillales</taxon>
        <taxon>Caryophanaceae</taxon>
        <taxon>Ureibacillus</taxon>
    </lineage>
</organism>
<dbReference type="InterPro" id="IPR045324">
    <property type="entry name" value="Small_multidrug_res"/>
</dbReference>
<dbReference type="EMBL" id="JPVN01000006">
    <property type="protein sequence ID" value="KGR79382.1"/>
    <property type="molecule type" value="Genomic_DNA"/>
</dbReference>
<evidence type="ECO:0000256" key="6">
    <source>
        <dbReference type="ARBA" id="ARBA00023136"/>
    </source>
</evidence>
<evidence type="ECO:0000256" key="2">
    <source>
        <dbReference type="ARBA" id="ARBA00022448"/>
    </source>
</evidence>
<dbReference type="PANTHER" id="PTHR30561">
    <property type="entry name" value="SMR FAMILY PROTON-DEPENDENT DRUG EFFLUX TRANSPORTER SUGE"/>
    <property type="match status" value="1"/>
</dbReference>
<dbReference type="PANTHER" id="PTHR30561:SF0">
    <property type="entry name" value="GUANIDINIUM EXPORTER"/>
    <property type="match status" value="1"/>
</dbReference>
<reference evidence="9 10" key="1">
    <citation type="submission" date="2014-02" db="EMBL/GenBank/DDBJ databases">
        <title>Draft genome sequence of Lysinibacillus manganicus DSM 26584T.</title>
        <authorList>
            <person name="Zhang F."/>
            <person name="Wang G."/>
            <person name="Zhang L."/>
        </authorList>
    </citation>
    <scope>NUCLEOTIDE SEQUENCE [LARGE SCALE GENOMIC DNA]</scope>
    <source>
        <strain evidence="9 10">DSM 26584</strain>
    </source>
</reference>
<feature type="transmembrane region" description="Helical" evidence="8">
    <location>
        <begin position="87"/>
        <end position="104"/>
    </location>
</feature>
<dbReference type="Gene3D" id="1.10.3730.20">
    <property type="match status" value="1"/>
</dbReference>
<evidence type="ECO:0000256" key="3">
    <source>
        <dbReference type="ARBA" id="ARBA00022475"/>
    </source>
</evidence>
<feature type="transmembrane region" description="Helical" evidence="8">
    <location>
        <begin position="56"/>
        <end position="78"/>
    </location>
</feature>
<evidence type="ECO:0000256" key="1">
    <source>
        <dbReference type="ARBA" id="ARBA00004651"/>
    </source>
</evidence>
<dbReference type="InterPro" id="IPR037185">
    <property type="entry name" value="EmrE-like"/>
</dbReference>
<evidence type="ECO:0000256" key="7">
    <source>
        <dbReference type="RuleBase" id="RU003942"/>
    </source>
</evidence>